<gene>
    <name evidence="1" type="ORF">RRG08_059261</name>
</gene>
<dbReference type="Proteomes" id="UP001283361">
    <property type="component" value="Unassembled WGS sequence"/>
</dbReference>
<protein>
    <submittedName>
        <fullName evidence="1">Uncharacterized protein</fullName>
    </submittedName>
</protein>
<comment type="caution">
    <text evidence="1">The sequence shown here is derived from an EMBL/GenBank/DDBJ whole genome shotgun (WGS) entry which is preliminary data.</text>
</comment>
<evidence type="ECO:0000313" key="1">
    <source>
        <dbReference type="EMBL" id="KAK3736733.1"/>
    </source>
</evidence>
<sequence length="176" mass="19515">MHAINVIIMDYNFSLREDSALGLYGNAVTGIFRRANIGAALSVPACTGPRKDINATAEGYGRDREALSNWWDKPWAVDADEGKQRKLDLEVKVLIAQKHDILRTQQTRRRRSRIQSGIGHHRPVGLVNLPGRCKARGQAWSVRSWGGGNFGVVGGRRKAAPALAVLFFLEEKKLSK</sequence>
<name>A0AAE1CUA9_9GAST</name>
<dbReference type="EMBL" id="JAWDGP010006692">
    <property type="protein sequence ID" value="KAK3736733.1"/>
    <property type="molecule type" value="Genomic_DNA"/>
</dbReference>
<accession>A0AAE1CUA9</accession>
<proteinExistence type="predicted"/>
<evidence type="ECO:0000313" key="2">
    <source>
        <dbReference type="Proteomes" id="UP001283361"/>
    </source>
</evidence>
<organism evidence="1 2">
    <name type="scientific">Elysia crispata</name>
    <name type="common">lettuce slug</name>
    <dbReference type="NCBI Taxonomy" id="231223"/>
    <lineage>
        <taxon>Eukaryota</taxon>
        <taxon>Metazoa</taxon>
        <taxon>Spiralia</taxon>
        <taxon>Lophotrochozoa</taxon>
        <taxon>Mollusca</taxon>
        <taxon>Gastropoda</taxon>
        <taxon>Heterobranchia</taxon>
        <taxon>Euthyneura</taxon>
        <taxon>Panpulmonata</taxon>
        <taxon>Sacoglossa</taxon>
        <taxon>Placobranchoidea</taxon>
        <taxon>Plakobranchidae</taxon>
        <taxon>Elysia</taxon>
    </lineage>
</organism>
<dbReference type="AlphaFoldDB" id="A0AAE1CUA9"/>
<keyword evidence="2" id="KW-1185">Reference proteome</keyword>
<reference evidence="1" key="1">
    <citation type="journal article" date="2023" name="G3 (Bethesda)">
        <title>A reference genome for the long-term kleptoplast-retaining sea slug Elysia crispata morphotype clarki.</title>
        <authorList>
            <person name="Eastman K.E."/>
            <person name="Pendleton A.L."/>
            <person name="Shaikh M.A."/>
            <person name="Suttiyut T."/>
            <person name="Ogas R."/>
            <person name="Tomko P."/>
            <person name="Gavelis G."/>
            <person name="Widhalm J.R."/>
            <person name="Wisecaver J.H."/>
        </authorList>
    </citation>
    <scope>NUCLEOTIDE SEQUENCE</scope>
    <source>
        <strain evidence="1">ECLA1</strain>
    </source>
</reference>